<protein>
    <submittedName>
        <fullName evidence="4">Sensor domain-containing diguanylate cyclase</fullName>
    </submittedName>
</protein>
<feature type="coiled-coil region" evidence="1">
    <location>
        <begin position="360"/>
        <end position="387"/>
    </location>
</feature>
<dbReference type="SMART" id="SM00267">
    <property type="entry name" value="GGDEF"/>
    <property type="match status" value="1"/>
</dbReference>
<reference evidence="4 5" key="1">
    <citation type="submission" date="2023-03" db="EMBL/GenBank/DDBJ databases">
        <title>Bacillus Genome Sequencing.</title>
        <authorList>
            <person name="Dunlap C."/>
        </authorList>
    </citation>
    <scope>NUCLEOTIDE SEQUENCE [LARGE SCALE GENOMIC DNA]</scope>
    <source>
        <strain evidence="4 5">BD-533</strain>
    </source>
</reference>
<dbReference type="NCBIfam" id="TIGR00254">
    <property type="entry name" value="GGDEF"/>
    <property type="match status" value="1"/>
</dbReference>
<keyword evidence="2" id="KW-1133">Transmembrane helix</keyword>
<keyword evidence="2" id="KW-0472">Membrane</keyword>
<evidence type="ECO:0000259" key="3">
    <source>
        <dbReference type="PROSITE" id="PS50887"/>
    </source>
</evidence>
<evidence type="ECO:0000313" key="5">
    <source>
        <dbReference type="Proteomes" id="UP001338137"/>
    </source>
</evidence>
<comment type="caution">
    <text evidence="4">The sequence shown here is derived from an EMBL/GenBank/DDBJ whole genome shotgun (WGS) entry which is preliminary data.</text>
</comment>
<dbReference type="InterPro" id="IPR043128">
    <property type="entry name" value="Rev_trsase/Diguanyl_cyclase"/>
</dbReference>
<feature type="transmembrane region" description="Helical" evidence="2">
    <location>
        <begin position="145"/>
        <end position="165"/>
    </location>
</feature>
<feature type="domain" description="GGDEF" evidence="3">
    <location>
        <begin position="379"/>
        <end position="512"/>
    </location>
</feature>
<dbReference type="InterPro" id="IPR000160">
    <property type="entry name" value="GGDEF_dom"/>
</dbReference>
<dbReference type="SUPFAM" id="SSF55073">
    <property type="entry name" value="Nucleotide cyclase"/>
    <property type="match status" value="1"/>
</dbReference>
<dbReference type="InterPro" id="IPR035965">
    <property type="entry name" value="PAS-like_dom_sf"/>
</dbReference>
<evidence type="ECO:0000256" key="1">
    <source>
        <dbReference type="SAM" id="Coils"/>
    </source>
</evidence>
<feature type="transmembrane region" description="Helical" evidence="2">
    <location>
        <begin position="72"/>
        <end position="89"/>
    </location>
</feature>
<feature type="transmembrane region" description="Helical" evidence="2">
    <location>
        <begin position="101"/>
        <end position="120"/>
    </location>
</feature>
<dbReference type="Gene3D" id="3.30.70.270">
    <property type="match status" value="1"/>
</dbReference>
<sequence length="512" mass="58933">MNLTETLIPVFTYLLPILFFLYTGLDVLLRNTKSSEHRLVSLMISLYFLLFLEEFIRYQLPIAYSGVLAAKWFGSVGILIPGIGIHVLSRFARLDRRMPRYIYPYVFYVPVIVVLINLFSKQRIISTEQFNQVGIWKMPVLDTPYFITITVSLVVSALFLLIIARGKSNASSVERKAIYTVLSRGASLVLIWTALTGYVDFGDILPPYPYIYAGLIWCFTLRLAMIKFDFLNFIDKKYEKLFNLNPAAILLLDQHGRMKEANPSAKQLFQLGKRKNVTFYDLVGESAKDRIHNRQTISDFETTIYTEEKRIDVLMDGDYVWVDNEPHVILIIRDITAQKENQKVITFMAYHDPLTLLPNRRFFYEKLEEAIQEAREHQQQLALIIVDLDLFKETNDTYGHKVGDEILKHAAHLINESVAQQGVAARFGGDEFVFFLNEIPSVEFARNRLKHLQQQFIDEVFMHEGLAIPIGMSLGVSFFPSDGDDVDTLLISADKAMYEVKRKGRTTGRTFL</sequence>
<keyword evidence="2" id="KW-0812">Transmembrane</keyword>
<dbReference type="InterPro" id="IPR052163">
    <property type="entry name" value="DGC-Regulatory_Protein"/>
</dbReference>
<dbReference type="Gene3D" id="3.30.450.20">
    <property type="entry name" value="PAS domain"/>
    <property type="match status" value="1"/>
</dbReference>
<dbReference type="InterPro" id="IPR029787">
    <property type="entry name" value="Nucleotide_cyclase"/>
</dbReference>
<dbReference type="InterPro" id="IPR000014">
    <property type="entry name" value="PAS"/>
</dbReference>
<feature type="transmembrane region" description="Helical" evidence="2">
    <location>
        <begin position="40"/>
        <end position="60"/>
    </location>
</feature>
<organism evidence="4 5">
    <name type="scientific">Paenibacillus alba</name>
    <dbReference type="NCBI Taxonomy" id="1197127"/>
    <lineage>
        <taxon>Bacteria</taxon>
        <taxon>Bacillati</taxon>
        <taxon>Bacillota</taxon>
        <taxon>Bacilli</taxon>
        <taxon>Bacillales</taxon>
        <taxon>Paenibacillaceae</taxon>
        <taxon>Paenibacillus</taxon>
    </lineage>
</organism>
<dbReference type="SUPFAM" id="SSF55785">
    <property type="entry name" value="PYP-like sensor domain (PAS domain)"/>
    <property type="match status" value="1"/>
</dbReference>
<evidence type="ECO:0000256" key="2">
    <source>
        <dbReference type="SAM" id="Phobius"/>
    </source>
</evidence>
<dbReference type="Proteomes" id="UP001338137">
    <property type="component" value="Unassembled WGS sequence"/>
</dbReference>
<dbReference type="Pfam" id="PF13188">
    <property type="entry name" value="PAS_8"/>
    <property type="match status" value="1"/>
</dbReference>
<dbReference type="EMBL" id="JARLKY010000021">
    <property type="protein sequence ID" value="MEC0227523.1"/>
    <property type="molecule type" value="Genomic_DNA"/>
</dbReference>
<dbReference type="PANTHER" id="PTHR46663">
    <property type="entry name" value="DIGUANYLATE CYCLASE DGCT-RELATED"/>
    <property type="match status" value="1"/>
</dbReference>
<keyword evidence="1" id="KW-0175">Coiled coil</keyword>
<dbReference type="RefSeq" id="WP_326071837.1">
    <property type="nucleotide sequence ID" value="NZ_JARLKY010000021.1"/>
</dbReference>
<feature type="transmembrane region" description="Helical" evidence="2">
    <location>
        <begin position="177"/>
        <end position="198"/>
    </location>
</feature>
<keyword evidence="5" id="KW-1185">Reference proteome</keyword>
<dbReference type="Pfam" id="PF00990">
    <property type="entry name" value="GGDEF"/>
    <property type="match status" value="1"/>
</dbReference>
<gene>
    <name evidence="4" type="ORF">P4I72_10340</name>
</gene>
<feature type="transmembrane region" description="Helical" evidence="2">
    <location>
        <begin position="210"/>
        <end position="230"/>
    </location>
</feature>
<feature type="transmembrane region" description="Helical" evidence="2">
    <location>
        <begin position="6"/>
        <end position="28"/>
    </location>
</feature>
<dbReference type="CDD" id="cd00130">
    <property type="entry name" value="PAS"/>
    <property type="match status" value="1"/>
</dbReference>
<name>A0ABU6G035_9BACL</name>
<dbReference type="CDD" id="cd01949">
    <property type="entry name" value="GGDEF"/>
    <property type="match status" value="1"/>
</dbReference>
<dbReference type="PROSITE" id="PS50887">
    <property type="entry name" value="GGDEF"/>
    <property type="match status" value="1"/>
</dbReference>
<dbReference type="PANTHER" id="PTHR46663:SF2">
    <property type="entry name" value="GGDEF DOMAIN-CONTAINING PROTEIN"/>
    <property type="match status" value="1"/>
</dbReference>
<proteinExistence type="predicted"/>
<accession>A0ABU6G035</accession>
<evidence type="ECO:0000313" key="4">
    <source>
        <dbReference type="EMBL" id="MEC0227523.1"/>
    </source>
</evidence>